<dbReference type="OrthoDB" id="9793039at2"/>
<accession>A0A126UZ73</accession>
<gene>
    <name evidence="2" type="ORF">RC74_08925</name>
</gene>
<dbReference type="STRING" id="1579316.RC74_08925"/>
<evidence type="ECO:0000259" key="1">
    <source>
        <dbReference type="PROSITE" id="PS51819"/>
    </source>
</evidence>
<dbReference type="PROSITE" id="PS51819">
    <property type="entry name" value="VOC"/>
    <property type="match status" value="1"/>
</dbReference>
<keyword evidence="3" id="KW-1185">Reference proteome</keyword>
<sequence>MSNSPKHSVVWAEIPVTDLEAGRKFYSAVLDTPLKIEEFGGGEIIFFPMQDQAAIAGHIYAGTPAPAGTGPTVHLAIYGNLEAAITRAKDAGATVVREPVTIPSGRFQYIADPDGNSIGLFEVAT</sequence>
<dbReference type="RefSeq" id="WP_039001950.1">
    <property type="nucleotide sequence ID" value="NZ_CP014327.1"/>
</dbReference>
<dbReference type="PANTHER" id="PTHR33993:SF2">
    <property type="entry name" value="VOC DOMAIN-CONTAINING PROTEIN"/>
    <property type="match status" value="1"/>
</dbReference>
<dbReference type="CDD" id="cd07247">
    <property type="entry name" value="SgaA_N_like"/>
    <property type="match status" value="1"/>
</dbReference>
<dbReference type="Gene3D" id="3.10.180.10">
    <property type="entry name" value="2,3-Dihydroxybiphenyl 1,2-Dioxygenase, domain 1"/>
    <property type="match status" value="1"/>
</dbReference>
<feature type="domain" description="VOC" evidence="1">
    <location>
        <begin position="8"/>
        <end position="123"/>
    </location>
</feature>
<dbReference type="Proteomes" id="UP000070371">
    <property type="component" value="Chromosome"/>
</dbReference>
<dbReference type="InterPro" id="IPR029068">
    <property type="entry name" value="Glyas_Bleomycin-R_OHBP_Dase"/>
</dbReference>
<evidence type="ECO:0000313" key="2">
    <source>
        <dbReference type="EMBL" id="AML51361.1"/>
    </source>
</evidence>
<evidence type="ECO:0000313" key="3">
    <source>
        <dbReference type="Proteomes" id="UP000070371"/>
    </source>
</evidence>
<proteinExistence type="predicted"/>
<dbReference type="InterPro" id="IPR004360">
    <property type="entry name" value="Glyas_Fos-R_dOase_dom"/>
</dbReference>
<organism evidence="2 3">
    <name type="scientific">Falsihalocynthiibacter arcticus</name>
    <dbReference type="NCBI Taxonomy" id="1579316"/>
    <lineage>
        <taxon>Bacteria</taxon>
        <taxon>Pseudomonadati</taxon>
        <taxon>Pseudomonadota</taxon>
        <taxon>Alphaproteobacteria</taxon>
        <taxon>Rhodobacterales</taxon>
        <taxon>Roseobacteraceae</taxon>
        <taxon>Falsihalocynthiibacter</taxon>
    </lineage>
</organism>
<dbReference type="SUPFAM" id="SSF54593">
    <property type="entry name" value="Glyoxalase/Bleomycin resistance protein/Dihydroxybiphenyl dioxygenase"/>
    <property type="match status" value="1"/>
</dbReference>
<dbReference type="PANTHER" id="PTHR33993">
    <property type="entry name" value="GLYOXALASE-RELATED"/>
    <property type="match status" value="1"/>
</dbReference>
<name>A0A126UZ73_9RHOB</name>
<dbReference type="EMBL" id="CP014327">
    <property type="protein sequence ID" value="AML51361.1"/>
    <property type="molecule type" value="Genomic_DNA"/>
</dbReference>
<reference evidence="2 3" key="1">
    <citation type="submission" date="2016-02" db="EMBL/GenBank/DDBJ databases">
        <title>Complete genome sequence of Halocynthiibacter arcticus PAMC 20958t from arctic marine sediment.</title>
        <authorList>
            <person name="Lee Y.M."/>
            <person name="Baek K."/>
            <person name="Lee H.K."/>
            <person name="Shin S.C."/>
        </authorList>
    </citation>
    <scope>NUCLEOTIDE SEQUENCE [LARGE SCALE GENOMIC DNA]</scope>
    <source>
        <strain evidence="2">PAMC 20958</strain>
    </source>
</reference>
<dbReference type="KEGG" id="hat:RC74_08925"/>
<dbReference type="InterPro" id="IPR037523">
    <property type="entry name" value="VOC_core"/>
</dbReference>
<dbReference type="InterPro" id="IPR052164">
    <property type="entry name" value="Anthracycline_SecMetBiosynth"/>
</dbReference>
<dbReference type="AlphaFoldDB" id="A0A126UZ73"/>
<dbReference type="Pfam" id="PF00903">
    <property type="entry name" value="Glyoxalase"/>
    <property type="match status" value="1"/>
</dbReference>
<protein>
    <recommendedName>
        <fullName evidence="1">VOC domain-containing protein</fullName>
    </recommendedName>
</protein>